<evidence type="ECO:0000259" key="1">
    <source>
        <dbReference type="Pfam" id="PF10005"/>
    </source>
</evidence>
<dbReference type="OrthoDB" id="256753at2"/>
<protein>
    <recommendedName>
        <fullName evidence="1">Zinc-ribbon domain-containing protein</fullName>
    </recommendedName>
</protein>
<dbReference type="PATRIC" id="fig|1097667.3.peg.1919"/>
<keyword evidence="3" id="KW-1185">Reference proteome</keyword>
<reference evidence="2 3" key="1">
    <citation type="journal article" date="2013" name="Biodegradation">
        <title>Quantitative proteomic analysis of ibuprofen-degrading Patulibacter sp. strain I11.</title>
        <authorList>
            <person name="Almeida B."/>
            <person name="Kjeldal H."/>
            <person name="Lolas I."/>
            <person name="Knudsen A.D."/>
            <person name="Carvalho G."/>
            <person name="Nielsen K.L."/>
            <person name="Barreto Crespo M.T."/>
            <person name="Stensballe A."/>
            <person name="Nielsen J.L."/>
        </authorList>
    </citation>
    <scope>NUCLEOTIDE SEQUENCE [LARGE SCALE GENOMIC DNA]</scope>
    <source>
        <strain evidence="2 3">I11</strain>
    </source>
</reference>
<feature type="domain" description="Zinc-ribbon" evidence="1">
    <location>
        <begin position="4"/>
        <end position="92"/>
    </location>
</feature>
<organism evidence="2 3">
    <name type="scientific">Patulibacter medicamentivorans</name>
    <dbReference type="NCBI Taxonomy" id="1097667"/>
    <lineage>
        <taxon>Bacteria</taxon>
        <taxon>Bacillati</taxon>
        <taxon>Actinomycetota</taxon>
        <taxon>Thermoleophilia</taxon>
        <taxon>Solirubrobacterales</taxon>
        <taxon>Patulibacteraceae</taxon>
        <taxon>Patulibacter</taxon>
    </lineage>
</organism>
<evidence type="ECO:0000313" key="2">
    <source>
        <dbReference type="EMBL" id="EHN11216.1"/>
    </source>
</evidence>
<proteinExistence type="predicted"/>
<dbReference type="PIRSF" id="PIRSF012641">
    <property type="entry name" value="UCP012641"/>
    <property type="match status" value="1"/>
</dbReference>
<sequence>MRAFACTVCGRLVTFESSHCLHCGSALGFDPVAREVVALRPADDGDGLIEVAAGSPRRWRCANAGLVGCNWLAREPGGLCDACALTRTRPSDDDREGIELLTGAESAKRRLLFELRELGLPIRGWQEGAGGLGFDLLSSAEDHVVTGHADGLITLDLAEQDGAHREAVRERLSEPYRTVLGHLRHEVGHYLWTVVVAGTPLLGEARSLFGDEREDYAAALERHYAEGAPDGWHEQHVSAYATMHPAEDWAETFAHYLHIWDTLQTAAAYRVSVDGPLGVHESVAVDADRIVAPEPGAFQDALDQWLPLTYALNALNRSMGSPDLYPFVLAPAVLEKLVFVDRAVAAAGG</sequence>
<gene>
    <name evidence="2" type="ORF">PAI11_19360</name>
</gene>
<evidence type="ECO:0000313" key="3">
    <source>
        <dbReference type="Proteomes" id="UP000005143"/>
    </source>
</evidence>
<dbReference type="InterPro" id="IPR011201">
    <property type="entry name" value="Zinc-ribbon_6_bact"/>
</dbReference>
<comment type="caution">
    <text evidence="2">The sequence shown here is derived from an EMBL/GenBank/DDBJ whole genome shotgun (WGS) entry which is preliminary data.</text>
</comment>
<dbReference type="InterPro" id="IPR031321">
    <property type="entry name" value="UCP012641"/>
</dbReference>
<name>H0E549_9ACTN</name>
<dbReference type="Pfam" id="PF10005">
    <property type="entry name" value="Zn_ribbon_DZR_6"/>
    <property type="match status" value="1"/>
</dbReference>
<dbReference type="Pfam" id="PF15887">
    <property type="entry name" value="Peptidase_Mx"/>
    <property type="match status" value="1"/>
</dbReference>
<dbReference type="Proteomes" id="UP000005143">
    <property type="component" value="Unassembled WGS sequence"/>
</dbReference>
<dbReference type="RefSeq" id="WP_007573952.1">
    <property type="nucleotide sequence ID" value="NZ_AGUD01000135.1"/>
</dbReference>
<dbReference type="EMBL" id="AGUD01000135">
    <property type="protein sequence ID" value="EHN11216.1"/>
    <property type="molecule type" value="Genomic_DNA"/>
</dbReference>
<dbReference type="AlphaFoldDB" id="H0E549"/>
<accession>H0E549</accession>